<comment type="caution">
    <text evidence="3">The sequence shown here is derived from an EMBL/GenBank/DDBJ whole genome shotgun (WGS) entry which is preliminary data.</text>
</comment>
<dbReference type="Proteomes" id="UP000239649">
    <property type="component" value="Unassembled WGS sequence"/>
</dbReference>
<dbReference type="AlphaFoldDB" id="A0A2P6V2H4"/>
<reference evidence="3 4" key="1">
    <citation type="journal article" date="2018" name="Plant J.">
        <title>Genome sequences of Chlorella sorokiniana UTEX 1602 and Micractinium conductrix SAG 241.80: implications to maltose excretion by a green alga.</title>
        <authorList>
            <person name="Arriola M.B."/>
            <person name="Velmurugan N."/>
            <person name="Zhang Y."/>
            <person name="Plunkett M.H."/>
            <person name="Hondzo H."/>
            <person name="Barney B.M."/>
        </authorList>
    </citation>
    <scope>NUCLEOTIDE SEQUENCE [LARGE SCALE GENOMIC DNA]</scope>
    <source>
        <strain evidence="3 4">SAG 241.80</strain>
    </source>
</reference>
<keyword evidence="4" id="KW-1185">Reference proteome</keyword>
<evidence type="ECO:0000256" key="2">
    <source>
        <dbReference type="SAM" id="Phobius"/>
    </source>
</evidence>
<feature type="region of interest" description="Disordered" evidence="1">
    <location>
        <begin position="219"/>
        <end position="278"/>
    </location>
</feature>
<dbReference type="EMBL" id="LHPF02000039">
    <property type="protein sequence ID" value="PSC68282.1"/>
    <property type="molecule type" value="Genomic_DNA"/>
</dbReference>
<organism evidence="3 4">
    <name type="scientific">Micractinium conductrix</name>
    <dbReference type="NCBI Taxonomy" id="554055"/>
    <lineage>
        <taxon>Eukaryota</taxon>
        <taxon>Viridiplantae</taxon>
        <taxon>Chlorophyta</taxon>
        <taxon>core chlorophytes</taxon>
        <taxon>Trebouxiophyceae</taxon>
        <taxon>Chlorellales</taxon>
        <taxon>Chlorellaceae</taxon>
        <taxon>Chlorella clade</taxon>
        <taxon>Micractinium</taxon>
    </lineage>
</organism>
<accession>A0A2P6V2H4</accession>
<reference evidence="3" key="2">
    <citation type="submission" date="2018-02" db="EMBL/GenBank/DDBJ databases">
        <authorList>
            <person name="Cohen D.B."/>
            <person name="Kent A.D."/>
        </authorList>
    </citation>
    <scope>NUCLEOTIDE SEQUENCE</scope>
    <source>
        <strain evidence="3">SAG 241.80</strain>
    </source>
</reference>
<feature type="transmembrane region" description="Helical" evidence="2">
    <location>
        <begin position="303"/>
        <end position="326"/>
    </location>
</feature>
<feature type="transmembrane region" description="Helical" evidence="2">
    <location>
        <begin position="28"/>
        <end position="49"/>
    </location>
</feature>
<protein>
    <submittedName>
        <fullName evidence="3">Uncharacterized protein</fullName>
    </submittedName>
</protein>
<keyword evidence="2" id="KW-0812">Transmembrane</keyword>
<evidence type="ECO:0000313" key="4">
    <source>
        <dbReference type="Proteomes" id="UP000239649"/>
    </source>
</evidence>
<keyword evidence="2" id="KW-0472">Membrane</keyword>
<keyword evidence="2" id="KW-1133">Transmembrane helix</keyword>
<dbReference type="EMBL" id="LHPF02000039">
    <property type="protein sequence ID" value="PSC68283.1"/>
    <property type="molecule type" value="Genomic_DNA"/>
</dbReference>
<name>A0A2P6V2H4_9CHLO</name>
<feature type="compositionally biased region" description="Low complexity" evidence="1">
    <location>
        <begin position="219"/>
        <end position="249"/>
    </location>
</feature>
<proteinExistence type="predicted"/>
<evidence type="ECO:0000256" key="1">
    <source>
        <dbReference type="SAM" id="MobiDB-lite"/>
    </source>
</evidence>
<feature type="compositionally biased region" description="Basic residues" evidence="1">
    <location>
        <begin position="265"/>
        <end position="274"/>
    </location>
</feature>
<sequence length="330" mass="33895">MGVMALGAGVSWARCCLSDGCVLAPAQHALAATKLALCLCLAAACHTPAFKRRQTAIFMAARLLLFVAPPVLSTAELSKASTPGVQGALGDLASLSVGSLTMRLLITGAALSLPLRLHLALHTLCLASALRQAAGACALSLLSSPVMQQRLALVSAAISFRVAGVPPPGFPDGALTQCTTAVAFLQLFVGWLVPTYLAARAEHHAALAVAAEAAAGPAPCPRGASATTSGTTSGSSSWSSSSSATPSSGDWSDGEQGPPLGLDQRRRRQRRRSARPGPGDSLAAWMLRHVFAERLDADARQRVAAWLMLAVLCWLLPAAASMAAVLPTHA</sequence>
<gene>
    <name evidence="3" type="ORF">C2E20_8110</name>
</gene>
<evidence type="ECO:0000313" key="3">
    <source>
        <dbReference type="EMBL" id="PSC68282.1"/>
    </source>
</evidence>